<dbReference type="Pfam" id="PF00132">
    <property type="entry name" value="Hexapep"/>
    <property type="match status" value="1"/>
</dbReference>
<comment type="caution">
    <text evidence="1">The sequence shown here is derived from an EMBL/GenBank/DDBJ whole genome shotgun (WGS) entry which is preliminary data.</text>
</comment>
<dbReference type="PANTHER" id="PTHR13061:SF29">
    <property type="entry name" value="GAMMA CARBONIC ANHYDRASE-LIKE 1, MITOCHONDRIAL-RELATED"/>
    <property type="match status" value="1"/>
</dbReference>
<dbReference type="InterPro" id="IPR047324">
    <property type="entry name" value="LbH_gamma_CA-like"/>
</dbReference>
<accession>A0ABN3TLX2</accession>
<dbReference type="RefSeq" id="WP_344433600.1">
    <property type="nucleotide sequence ID" value="NZ_BAAASL010000003.1"/>
</dbReference>
<dbReference type="CDD" id="cd04645">
    <property type="entry name" value="LbH_gamma_CA_like"/>
    <property type="match status" value="1"/>
</dbReference>
<name>A0ABN3TLX2_9ACTN</name>
<organism evidence="1 2">
    <name type="scientific">Streptomyces luteosporeus</name>
    <dbReference type="NCBI Taxonomy" id="173856"/>
    <lineage>
        <taxon>Bacteria</taxon>
        <taxon>Bacillati</taxon>
        <taxon>Actinomycetota</taxon>
        <taxon>Actinomycetes</taxon>
        <taxon>Kitasatosporales</taxon>
        <taxon>Streptomycetaceae</taxon>
        <taxon>Streptomyces</taxon>
    </lineage>
</organism>
<dbReference type="EMBL" id="BAAASL010000003">
    <property type="protein sequence ID" value="GAA2710777.1"/>
    <property type="molecule type" value="Genomic_DNA"/>
</dbReference>
<gene>
    <name evidence="1" type="ORF">GCM10010315_11310</name>
</gene>
<proteinExistence type="predicted"/>
<dbReference type="SUPFAM" id="SSF51161">
    <property type="entry name" value="Trimeric LpxA-like enzymes"/>
    <property type="match status" value="1"/>
</dbReference>
<evidence type="ECO:0000313" key="1">
    <source>
        <dbReference type="EMBL" id="GAA2710777.1"/>
    </source>
</evidence>
<keyword evidence="2" id="KW-1185">Reference proteome</keyword>
<sequence>MTTAAGHGPPAPAPPGVLTVPVLGRAPVLDPAAHVAPTAVLIGPVHLAAGASVWYHTVLRADGDEITVGTGSNLQDGVVVHTDPGFPVRIGARCSVGHNAVLHGCDLGDDVLVGMGAIVLNGARIGARSIVAAGTVVPQDRTVPAGSLVAGPHAHLVRALTPDDEALVEAHARNYRALVRLYRPAGASGTGPP</sequence>
<dbReference type="Proteomes" id="UP001500886">
    <property type="component" value="Unassembled WGS sequence"/>
</dbReference>
<dbReference type="InterPro" id="IPR001451">
    <property type="entry name" value="Hexapep"/>
</dbReference>
<dbReference type="InterPro" id="IPR050484">
    <property type="entry name" value="Transf_Hexapept/Carb_Anhydrase"/>
</dbReference>
<reference evidence="1 2" key="1">
    <citation type="journal article" date="2019" name="Int. J. Syst. Evol. Microbiol.">
        <title>The Global Catalogue of Microorganisms (GCM) 10K type strain sequencing project: providing services to taxonomists for standard genome sequencing and annotation.</title>
        <authorList>
            <consortium name="The Broad Institute Genomics Platform"/>
            <consortium name="The Broad Institute Genome Sequencing Center for Infectious Disease"/>
            <person name="Wu L."/>
            <person name="Ma J."/>
        </authorList>
    </citation>
    <scope>NUCLEOTIDE SEQUENCE [LARGE SCALE GENOMIC DNA]</scope>
    <source>
        <strain evidence="1 2">JCM 4542</strain>
    </source>
</reference>
<dbReference type="PANTHER" id="PTHR13061">
    <property type="entry name" value="DYNACTIN SUBUNIT P25"/>
    <property type="match status" value="1"/>
</dbReference>
<evidence type="ECO:0000313" key="2">
    <source>
        <dbReference type="Proteomes" id="UP001500886"/>
    </source>
</evidence>
<protein>
    <submittedName>
        <fullName evidence="1">Gamma carbonic anhydrase family protein</fullName>
    </submittedName>
</protein>
<dbReference type="Gene3D" id="2.160.10.10">
    <property type="entry name" value="Hexapeptide repeat proteins"/>
    <property type="match status" value="1"/>
</dbReference>
<dbReference type="InterPro" id="IPR011004">
    <property type="entry name" value="Trimer_LpxA-like_sf"/>
</dbReference>